<dbReference type="InParanoid" id="A0A6P8VEB7"/>
<feature type="region of interest" description="Disordered" evidence="1">
    <location>
        <begin position="674"/>
        <end position="704"/>
    </location>
</feature>
<accession>A0A6P8VEB7</accession>
<feature type="compositionally biased region" description="Basic and acidic residues" evidence="1">
    <location>
        <begin position="633"/>
        <end position="647"/>
    </location>
</feature>
<dbReference type="GeneID" id="117557031"/>
<evidence type="ECO:0000256" key="1">
    <source>
        <dbReference type="SAM" id="MobiDB-lite"/>
    </source>
</evidence>
<dbReference type="Proteomes" id="UP000515161">
    <property type="component" value="Unplaced"/>
</dbReference>
<evidence type="ECO:0000313" key="3">
    <source>
        <dbReference type="RefSeq" id="XP_034088596.1"/>
    </source>
</evidence>
<dbReference type="AlphaFoldDB" id="A0A6P8VEB7"/>
<dbReference type="RefSeq" id="XP_034088596.1">
    <property type="nucleotide sequence ID" value="XM_034232705.1"/>
</dbReference>
<evidence type="ECO:0000313" key="2">
    <source>
        <dbReference type="Proteomes" id="UP000515161"/>
    </source>
</evidence>
<name>A0A6P8VEB7_GYMAC</name>
<keyword evidence="2" id="KW-1185">Reference proteome</keyword>
<organism evidence="2 3">
    <name type="scientific">Gymnodraco acuticeps</name>
    <name type="common">Antarctic dragonfish</name>
    <dbReference type="NCBI Taxonomy" id="8218"/>
    <lineage>
        <taxon>Eukaryota</taxon>
        <taxon>Metazoa</taxon>
        <taxon>Chordata</taxon>
        <taxon>Craniata</taxon>
        <taxon>Vertebrata</taxon>
        <taxon>Euteleostomi</taxon>
        <taxon>Actinopterygii</taxon>
        <taxon>Neopterygii</taxon>
        <taxon>Teleostei</taxon>
        <taxon>Neoteleostei</taxon>
        <taxon>Acanthomorphata</taxon>
        <taxon>Eupercaria</taxon>
        <taxon>Perciformes</taxon>
        <taxon>Notothenioidei</taxon>
        <taxon>Bathydraconidae</taxon>
        <taxon>Gymnodraco</taxon>
    </lineage>
</organism>
<protein>
    <submittedName>
        <fullName evidence="3">Uncharacterized protein LOC117557031</fullName>
    </submittedName>
</protein>
<gene>
    <name evidence="3" type="primary">LOC117557031</name>
</gene>
<dbReference type="OrthoDB" id="8929563at2759"/>
<feature type="region of interest" description="Disordered" evidence="1">
    <location>
        <begin position="177"/>
        <end position="254"/>
    </location>
</feature>
<dbReference type="KEGG" id="gacu:117557031"/>
<reference evidence="3" key="1">
    <citation type="submission" date="2025-08" db="UniProtKB">
        <authorList>
            <consortium name="RefSeq"/>
        </authorList>
    </citation>
    <scope>IDENTIFICATION</scope>
</reference>
<sequence length="1035" mass="116527">MLRHTTMMAIGCPICNSPYRALSKHLLRNHSVRNLVERRILLLLAKGRINIRLHPCIIAGCEYIGTRLDRHLYRNHVELSRQELHVVLTKLKMKVATKKLHELSLTNPTVAMITSWDVDTVGDDVLSQPPPLSPVIKCDNPDCKEWRMDANRMKAQRDIYAAEVKSLRCMLQQRIKRNRKRMNQRAEDQERVFLRKRSRTESTPKRLSKSKGPSCRKSPIASHTPVSSSSEPASIDTEASSSSPPIHSPWFSGRGRGNRMRDITFPRIMEKYLQGYRDHYEGIDPTVRLQENAVSKISRVKSFLSFMAHGFNRLSDWLFLRDLKRIRGWSRSLIKSSLQVTTSDLYIKNISHFLKYMNETPCKGSRLNQNDMILITREVAAILKSMRKKVFIHQMQVKRDKMEGLPSHKDIMACLTAAKTRIPQLLDVMTSNPTHATRSLLYGYMTLNWSCIYGHRPGVYSNMTNTEVLKAEITGTAFGHLIHVSNHKTANAFGEAQMYLTIEEFGWMKRWLEIKGTLTGTNNRYFLCIAGKNPSRNLATFLRLAWADVGLKGPINFTDLRTVHADNAKRFQDISNHQRVSDFMCHNTATADTFYAKNPSLKEAADIRMLFTESLQAAAAAASGVSEDNLGDIDIHSDRDSSGEEHSPTPYQDSTDTETSDEELYKDFNAWRAAKREQSMAENSPSDTGEERVPASAPTSPDTDNVASDQLVNMQYPQGHEVLVVCMKGFSPREECSNVGGCLDLDHTCNTNMLEQDHVNLWRGTRTIRIRDVDITLENIGRIFKLTPSSIYLIAETGVVLLPSSLGYLGNIETEGRYEVCGEDVSTPSSSGHPAPQPAQPNLFRFGGRPVASAGRAGPAAAVKNFSRIICMGRVEDGVLQTDGGNLYIDFSERDATLTYFTDKIKSDLGTEEEVVLCDGKGNRMLEGAGTTGKVNYVRSLGFWRQNARKMVALLISSYQELMRRKRRRTSGIDSDTVEKVEELVLAAEELPAITQALRDLSRYAQANKALTTDQVSTIKATFKCLICRGDLKRL</sequence>
<feature type="region of interest" description="Disordered" evidence="1">
    <location>
        <begin position="628"/>
        <end position="661"/>
    </location>
</feature>
<proteinExistence type="predicted"/>
<feature type="compositionally biased region" description="Basic and acidic residues" evidence="1">
    <location>
        <begin position="184"/>
        <end position="204"/>
    </location>
</feature>
<feature type="compositionally biased region" description="Polar residues" evidence="1">
    <location>
        <begin position="224"/>
        <end position="245"/>
    </location>
</feature>